<protein>
    <submittedName>
        <fullName evidence="2">Uncharacterized protein</fullName>
    </submittedName>
</protein>
<gene>
    <name evidence="2" type="ORF">D4L85_13215</name>
</gene>
<keyword evidence="3" id="KW-1185">Reference proteome</keyword>
<dbReference type="AlphaFoldDB" id="A0A385SRI4"/>
<accession>A0A385SRI4</accession>
<dbReference type="Proteomes" id="UP000266183">
    <property type="component" value="Chromosome"/>
</dbReference>
<reference evidence="3" key="1">
    <citation type="submission" date="2018-09" db="EMBL/GenBank/DDBJ databases">
        <title>Chryseolinea sp. KIS68-18 isolated from soil.</title>
        <authorList>
            <person name="Weon H.-Y."/>
            <person name="Kwon S.-W."/>
            <person name="Lee S.A."/>
        </authorList>
    </citation>
    <scope>NUCLEOTIDE SEQUENCE [LARGE SCALE GENOMIC DNA]</scope>
    <source>
        <strain evidence="3">KIS68-18</strain>
    </source>
</reference>
<dbReference type="EMBL" id="CP032382">
    <property type="protein sequence ID" value="AYB31478.1"/>
    <property type="molecule type" value="Genomic_DNA"/>
</dbReference>
<evidence type="ECO:0000313" key="2">
    <source>
        <dbReference type="EMBL" id="AYB31478.1"/>
    </source>
</evidence>
<feature type="compositionally biased region" description="Polar residues" evidence="1">
    <location>
        <begin position="44"/>
        <end position="71"/>
    </location>
</feature>
<evidence type="ECO:0000313" key="3">
    <source>
        <dbReference type="Proteomes" id="UP000266183"/>
    </source>
</evidence>
<dbReference type="KEGG" id="chk:D4L85_13215"/>
<organism evidence="2 3">
    <name type="scientific">Chryseolinea soli</name>
    <dbReference type="NCBI Taxonomy" id="2321403"/>
    <lineage>
        <taxon>Bacteria</taxon>
        <taxon>Pseudomonadati</taxon>
        <taxon>Bacteroidota</taxon>
        <taxon>Cytophagia</taxon>
        <taxon>Cytophagales</taxon>
        <taxon>Fulvivirgaceae</taxon>
        <taxon>Chryseolinea</taxon>
    </lineage>
</organism>
<name>A0A385SRI4_9BACT</name>
<proteinExistence type="predicted"/>
<evidence type="ECO:0000256" key="1">
    <source>
        <dbReference type="SAM" id="MobiDB-lite"/>
    </source>
</evidence>
<sequence length="71" mass="8071">MRLDFFAIVCVQTVKIPACPPKLQQRRTPLRLNFFSNAMPFPKQQKNIPSVPQKTTATTGKINPLTNTRTE</sequence>
<feature type="region of interest" description="Disordered" evidence="1">
    <location>
        <begin position="41"/>
        <end position="71"/>
    </location>
</feature>